<name>A0A7J6CCE7_9TELE</name>
<dbReference type="InterPro" id="IPR013106">
    <property type="entry name" value="Ig_V-set"/>
</dbReference>
<dbReference type="Pfam" id="PF07686">
    <property type="entry name" value="V-set"/>
    <property type="match status" value="1"/>
</dbReference>
<dbReference type="PANTHER" id="PTHR11422:SF12">
    <property type="entry name" value="MICROFIBRIL-ASSOCIATED GLYCOPROTEIN 3"/>
    <property type="match status" value="1"/>
</dbReference>
<evidence type="ECO:0000313" key="5">
    <source>
        <dbReference type="EMBL" id="KAF4103472.1"/>
    </source>
</evidence>
<dbReference type="InterPro" id="IPR013783">
    <property type="entry name" value="Ig-like_fold"/>
</dbReference>
<accession>A0A7J6CCE7</accession>
<feature type="signal peptide" evidence="3">
    <location>
        <begin position="1"/>
        <end position="21"/>
    </location>
</feature>
<dbReference type="GO" id="GO:0042110">
    <property type="term" value="P:T cell activation"/>
    <property type="evidence" value="ECO:0007669"/>
    <property type="project" value="TreeGrafter"/>
</dbReference>
<dbReference type="SUPFAM" id="SSF48726">
    <property type="entry name" value="Immunoglobulin"/>
    <property type="match status" value="3"/>
</dbReference>
<dbReference type="GO" id="GO:0045121">
    <property type="term" value="C:membrane raft"/>
    <property type="evidence" value="ECO:0007669"/>
    <property type="project" value="TreeGrafter"/>
</dbReference>
<proteinExistence type="predicted"/>
<dbReference type="Gene3D" id="2.60.40.10">
    <property type="entry name" value="Immunoglobulins"/>
    <property type="match status" value="4"/>
</dbReference>
<evidence type="ECO:0000256" key="2">
    <source>
        <dbReference type="SAM" id="Phobius"/>
    </source>
</evidence>
<dbReference type="GO" id="GO:0070374">
    <property type="term" value="P:positive regulation of ERK1 and ERK2 cascade"/>
    <property type="evidence" value="ECO:0007669"/>
    <property type="project" value="TreeGrafter"/>
</dbReference>
<keyword evidence="1" id="KW-0393">Immunoglobulin domain</keyword>
<dbReference type="GO" id="GO:0009897">
    <property type="term" value="C:external side of plasma membrane"/>
    <property type="evidence" value="ECO:0007669"/>
    <property type="project" value="TreeGrafter"/>
</dbReference>
<dbReference type="Proteomes" id="UP000579812">
    <property type="component" value="Unassembled WGS sequence"/>
</dbReference>
<keyword evidence="2" id="KW-0472">Membrane</keyword>
<feature type="chain" id="PRO_5029458604" description="Ig-like domain-containing protein" evidence="3">
    <location>
        <begin position="22"/>
        <end position="477"/>
    </location>
</feature>
<dbReference type="AlphaFoldDB" id="A0A7J6CCE7"/>
<reference evidence="5 6" key="1">
    <citation type="submission" date="2020-04" db="EMBL/GenBank/DDBJ databases">
        <title>Chromosome-level genome assembly of a cyprinid fish Onychostoma macrolepis by integration of Nanopore Sequencing, Bionano and Hi-C technology.</title>
        <authorList>
            <person name="Wang D."/>
        </authorList>
    </citation>
    <scope>NUCLEOTIDE SEQUENCE [LARGE SCALE GENOMIC DNA]</scope>
    <source>
        <strain evidence="5">SWU-2019</strain>
        <tissue evidence="5">Muscle</tissue>
    </source>
</reference>
<sequence length="477" mass="53137">MNKKQYLMILGLALVFEGAQCQEHEVFVAHGSLAVLRCTDETSALSHPTGVYWSRVVGDVKKTVWRREKSGLEFRPVRDPPRANCPVPNFGKADYSLHIAETTSEDGGKYICEVEGKTRMVKVINLRVVRASFSPAVVVEGFRTEAKCHVSPEKRFEQINWKRNGKLTRRTTLSKVSQKDGGNWTCQVAYNGGVVEATTSLQVRGIVTPQDDSLVVYAAVGSSVSLPCIFTDGLIPYTVMWNRNSTTSYSPLPLPASFNESAGPSASATIRRVEFGDEGMYTCSGMMTGLNGEKTKVQRRMELVVARVLSSSSSSGNRPMTLTCHLSNSSQITSYEWLRVNYGPNDTQTVTSVQKTESFRIQEVNEKDAGEWVCRYYRNQGVLGNVTYELHVTGAVKGENSSSGNKTAMVMGFGFLFLVIFLVLFQMYRNYRRKKTILLYPAMETIVHQATTEREQRERSRPKMAEACVGDPKPVCV</sequence>
<keyword evidence="2" id="KW-0812">Transmembrane</keyword>
<dbReference type="SMART" id="SM00409">
    <property type="entry name" value="IG"/>
    <property type="match status" value="4"/>
</dbReference>
<dbReference type="PANTHER" id="PTHR11422">
    <property type="entry name" value="T-CELL SURFACE GLYCOPROTEIN CD4"/>
    <property type="match status" value="1"/>
</dbReference>
<dbReference type="InterPro" id="IPR003599">
    <property type="entry name" value="Ig_sub"/>
</dbReference>
<keyword evidence="6" id="KW-1185">Reference proteome</keyword>
<comment type="caution">
    <text evidence="5">The sequence shown here is derived from an EMBL/GenBank/DDBJ whole genome shotgun (WGS) entry which is preliminary data.</text>
</comment>
<dbReference type="Pfam" id="PF13927">
    <property type="entry name" value="Ig_3"/>
    <property type="match status" value="1"/>
</dbReference>
<feature type="domain" description="Ig-like" evidence="4">
    <location>
        <begin position="126"/>
        <end position="202"/>
    </location>
</feature>
<feature type="domain" description="Ig-like" evidence="4">
    <location>
        <begin position="209"/>
        <end position="283"/>
    </location>
</feature>
<dbReference type="GO" id="GO:0035723">
    <property type="term" value="P:interleukin-15-mediated signaling pathway"/>
    <property type="evidence" value="ECO:0007669"/>
    <property type="project" value="TreeGrafter"/>
</dbReference>
<evidence type="ECO:0000256" key="3">
    <source>
        <dbReference type="SAM" id="SignalP"/>
    </source>
</evidence>
<evidence type="ECO:0000256" key="1">
    <source>
        <dbReference type="ARBA" id="ARBA00023319"/>
    </source>
</evidence>
<dbReference type="OrthoDB" id="9937043at2759"/>
<keyword evidence="2" id="KW-1133">Transmembrane helix</keyword>
<feature type="domain" description="Ig-like" evidence="4">
    <location>
        <begin position="301"/>
        <end position="393"/>
    </location>
</feature>
<dbReference type="GO" id="GO:0042289">
    <property type="term" value="F:MHC class II protein binding"/>
    <property type="evidence" value="ECO:0007669"/>
    <property type="project" value="TreeGrafter"/>
</dbReference>
<dbReference type="InterPro" id="IPR036179">
    <property type="entry name" value="Ig-like_dom_sf"/>
</dbReference>
<feature type="transmembrane region" description="Helical" evidence="2">
    <location>
        <begin position="407"/>
        <end position="425"/>
    </location>
</feature>
<organism evidence="5 6">
    <name type="scientific">Onychostoma macrolepis</name>
    <dbReference type="NCBI Taxonomy" id="369639"/>
    <lineage>
        <taxon>Eukaryota</taxon>
        <taxon>Metazoa</taxon>
        <taxon>Chordata</taxon>
        <taxon>Craniata</taxon>
        <taxon>Vertebrata</taxon>
        <taxon>Euteleostomi</taxon>
        <taxon>Actinopterygii</taxon>
        <taxon>Neopterygii</taxon>
        <taxon>Teleostei</taxon>
        <taxon>Ostariophysi</taxon>
        <taxon>Cypriniformes</taxon>
        <taxon>Cyprinidae</taxon>
        <taxon>Acrossocheilinae</taxon>
        <taxon>Onychostoma</taxon>
    </lineage>
</organism>
<dbReference type="InterPro" id="IPR003598">
    <property type="entry name" value="Ig_sub2"/>
</dbReference>
<dbReference type="GO" id="GO:1990782">
    <property type="term" value="F:protein tyrosine kinase binding"/>
    <property type="evidence" value="ECO:0007669"/>
    <property type="project" value="TreeGrafter"/>
</dbReference>
<evidence type="ECO:0000313" key="6">
    <source>
        <dbReference type="Proteomes" id="UP000579812"/>
    </source>
</evidence>
<dbReference type="SMART" id="SM00408">
    <property type="entry name" value="IGc2"/>
    <property type="match status" value="2"/>
</dbReference>
<dbReference type="EMBL" id="JAAMOB010000016">
    <property type="protein sequence ID" value="KAF4103472.1"/>
    <property type="molecule type" value="Genomic_DNA"/>
</dbReference>
<dbReference type="Pfam" id="PF00047">
    <property type="entry name" value="ig"/>
    <property type="match status" value="1"/>
</dbReference>
<dbReference type="InterPro" id="IPR007110">
    <property type="entry name" value="Ig-like_dom"/>
</dbReference>
<gene>
    <name evidence="5" type="ORF">G5714_016355</name>
</gene>
<keyword evidence="3" id="KW-0732">Signal</keyword>
<dbReference type="PROSITE" id="PS50835">
    <property type="entry name" value="IG_LIKE"/>
    <property type="match status" value="4"/>
</dbReference>
<protein>
    <recommendedName>
        <fullName evidence="4">Ig-like domain-containing protein</fullName>
    </recommendedName>
</protein>
<dbReference type="InterPro" id="IPR013151">
    <property type="entry name" value="Immunoglobulin_dom"/>
</dbReference>
<evidence type="ECO:0000259" key="4">
    <source>
        <dbReference type="PROSITE" id="PS50835"/>
    </source>
</evidence>
<feature type="domain" description="Ig-like" evidence="4">
    <location>
        <begin position="31"/>
        <end position="122"/>
    </location>
</feature>